<dbReference type="InterPro" id="IPR013216">
    <property type="entry name" value="Methyltransf_11"/>
</dbReference>
<dbReference type="PANTHER" id="PTHR44068:SF11">
    <property type="entry name" value="GERANYL DIPHOSPHATE 2-C-METHYLTRANSFERASE"/>
    <property type="match status" value="1"/>
</dbReference>
<dbReference type="RefSeq" id="WP_150404032.1">
    <property type="nucleotide sequence ID" value="NZ_VXLC01000011.1"/>
</dbReference>
<evidence type="ECO:0000259" key="2">
    <source>
        <dbReference type="Pfam" id="PF08241"/>
    </source>
</evidence>
<name>A0A5N0EAW9_9NOCA</name>
<dbReference type="OrthoDB" id="9769602at2"/>
<evidence type="ECO:0000313" key="4">
    <source>
        <dbReference type="Proteomes" id="UP000323876"/>
    </source>
</evidence>
<proteinExistence type="predicted"/>
<dbReference type="CDD" id="cd02440">
    <property type="entry name" value="AdoMet_MTases"/>
    <property type="match status" value="1"/>
</dbReference>
<sequence length="307" mass="34659">MTLTTAGIPVEDFGTRSRRWARECYEWSKVPFLPSSQRVGRVYDVVGPQNLFGEDSLFINLGYWRDNPATLDEASKDLARLVAREASLGSDDIQLDVGFGYGDQDFLWAEEFKPKQIVGVNIAVEQIEIASRRAAELGLDHRISYVYGSAIDLPRDNESCTKVTALESAFHFPSYTKFFAEAHRVLQPGGKLVTADIVPRTNRASKALVNLSDRPGVRRLPGTLHERDFFDIHHYRQALTDAGFSDVITYSIRHEVYAPLATYLSKRLRDHDMRRVNPALRLAFSRPGLTLWGPWADYIIAVGTKKP</sequence>
<gene>
    <name evidence="3" type="ORF">F3087_22575</name>
</gene>
<evidence type="ECO:0000313" key="3">
    <source>
        <dbReference type="EMBL" id="KAA8886568.1"/>
    </source>
</evidence>
<dbReference type="Gene3D" id="3.40.50.150">
    <property type="entry name" value="Vaccinia Virus protein VP39"/>
    <property type="match status" value="1"/>
</dbReference>
<dbReference type="SUPFAM" id="SSF53335">
    <property type="entry name" value="S-adenosyl-L-methionine-dependent methyltransferases"/>
    <property type="match status" value="1"/>
</dbReference>
<organism evidence="3 4">
    <name type="scientific">Nocardia colli</name>
    <dbReference type="NCBI Taxonomy" id="2545717"/>
    <lineage>
        <taxon>Bacteria</taxon>
        <taxon>Bacillati</taxon>
        <taxon>Actinomycetota</taxon>
        <taxon>Actinomycetes</taxon>
        <taxon>Mycobacteriales</taxon>
        <taxon>Nocardiaceae</taxon>
        <taxon>Nocardia</taxon>
    </lineage>
</organism>
<accession>A0A5N0EAW9</accession>
<dbReference type="GO" id="GO:0032259">
    <property type="term" value="P:methylation"/>
    <property type="evidence" value="ECO:0007669"/>
    <property type="project" value="UniProtKB-KW"/>
</dbReference>
<keyword evidence="1 3" id="KW-0808">Transferase</keyword>
<dbReference type="Pfam" id="PF08241">
    <property type="entry name" value="Methyltransf_11"/>
    <property type="match status" value="1"/>
</dbReference>
<evidence type="ECO:0000256" key="1">
    <source>
        <dbReference type="ARBA" id="ARBA00022679"/>
    </source>
</evidence>
<reference evidence="3 4" key="1">
    <citation type="submission" date="2019-09" db="EMBL/GenBank/DDBJ databases">
        <authorList>
            <person name="Wang X."/>
        </authorList>
    </citation>
    <scope>NUCLEOTIDE SEQUENCE [LARGE SCALE GENOMIC DNA]</scope>
    <source>
        <strain evidence="3 4">CICC 11023</strain>
    </source>
</reference>
<feature type="domain" description="Methyltransferase type 11" evidence="2">
    <location>
        <begin position="95"/>
        <end position="193"/>
    </location>
</feature>
<dbReference type="GO" id="GO:0008757">
    <property type="term" value="F:S-adenosylmethionine-dependent methyltransferase activity"/>
    <property type="evidence" value="ECO:0007669"/>
    <property type="project" value="InterPro"/>
</dbReference>
<comment type="caution">
    <text evidence="3">The sequence shown here is derived from an EMBL/GenBank/DDBJ whole genome shotgun (WGS) entry which is preliminary data.</text>
</comment>
<dbReference type="Proteomes" id="UP000323876">
    <property type="component" value="Unassembled WGS sequence"/>
</dbReference>
<dbReference type="AlphaFoldDB" id="A0A5N0EAW9"/>
<keyword evidence="3" id="KW-0489">Methyltransferase</keyword>
<dbReference type="PANTHER" id="PTHR44068">
    <property type="entry name" value="ZGC:194242"/>
    <property type="match status" value="1"/>
</dbReference>
<dbReference type="InterPro" id="IPR029063">
    <property type="entry name" value="SAM-dependent_MTases_sf"/>
</dbReference>
<keyword evidence="4" id="KW-1185">Reference proteome</keyword>
<protein>
    <submittedName>
        <fullName evidence="3">Class I SAM-dependent methyltransferase</fullName>
    </submittedName>
</protein>
<dbReference type="InterPro" id="IPR050447">
    <property type="entry name" value="Erg6_SMT_methyltransf"/>
</dbReference>
<dbReference type="EMBL" id="VXLC01000011">
    <property type="protein sequence ID" value="KAA8886568.1"/>
    <property type="molecule type" value="Genomic_DNA"/>
</dbReference>